<keyword evidence="3" id="KW-1185">Reference proteome</keyword>
<dbReference type="EMBL" id="SDPN01000003">
    <property type="protein sequence ID" value="RXZ72773.1"/>
    <property type="molecule type" value="Genomic_DNA"/>
</dbReference>
<comment type="caution">
    <text evidence="2">The sequence shown here is derived from an EMBL/GenBank/DDBJ whole genome shotgun (WGS) entry which is preliminary data.</text>
</comment>
<keyword evidence="1" id="KW-0812">Transmembrane</keyword>
<feature type="transmembrane region" description="Helical" evidence="1">
    <location>
        <begin position="12"/>
        <end position="34"/>
    </location>
</feature>
<evidence type="ECO:0000256" key="1">
    <source>
        <dbReference type="SAM" id="Phobius"/>
    </source>
</evidence>
<organism evidence="2 3">
    <name type="scientific">Agromyces albus</name>
    <dbReference type="NCBI Taxonomy" id="205332"/>
    <lineage>
        <taxon>Bacteria</taxon>
        <taxon>Bacillati</taxon>
        <taxon>Actinomycetota</taxon>
        <taxon>Actinomycetes</taxon>
        <taxon>Micrococcales</taxon>
        <taxon>Microbacteriaceae</taxon>
        <taxon>Agromyces</taxon>
    </lineage>
</organism>
<reference evidence="2 3" key="1">
    <citation type="submission" date="2019-01" db="EMBL/GenBank/DDBJ databases">
        <title>Agromyces.</title>
        <authorList>
            <person name="Li J."/>
        </authorList>
    </citation>
    <scope>NUCLEOTIDE SEQUENCE [LARGE SCALE GENOMIC DNA]</scope>
    <source>
        <strain evidence="2 3">DSM 15934</strain>
    </source>
</reference>
<gene>
    <name evidence="2" type="ORF">ESP51_02950</name>
</gene>
<proteinExistence type="predicted"/>
<name>A0A4Q2L859_9MICO</name>
<accession>A0A4Q2L859</accession>
<evidence type="ECO:0000313" key="3">
    <source>
        <dbReference type="Proteomes" id="UP000293865"/>
    </source>
</evidence>
<dbReference type="AlphaFoldDB" id="A0A4Q2L859"/>
<keyword evidence="1" id="KW-0472">Membrane</keyword>
<dbReference type="Proteomes" id="UP000293865">
    <property type="component" value="Unassembled WGS sequence"/>
</dbReference>
<keyword evidence="1" id="KW-1133">Transmembrane helix</keyword>
<dbReference type="RefSeq" id="WP_129519395.1">
    <property type="nucleotide sequence ID" value="NZ_SDPN01000003.1"/>
</dbReference>
<evidence type="ECO:0000313" key="2">
    <source>
        <dbReference type="EMBL" id="RXZ72773.1"/>
    </source>
</evidence>
<dbReference type="OrthoDB" id="5116452at2"/>
<protein>
    <submittedName>
        <fullName evidence="2">Uncharacterized protein</fullName>
    </submittedName>
</protein>
<sequence>MRTEARPPRRKWPWIVTGAAIAALVVAGGIWYAANLPDKAPILIGTPSPVTPSPSSDDVQPTGCMGGDTRDAAMLLAAQKAAPHTSNGAVEFAAAFVRWMGQFPVPTQEEAGTIQSAVVAPDSEYDLPAFLAKNPNVSGSLVPDETPFYVSTVPGVWNLESYSDDSARVSIGTGIVINGELHPTFRLSSTYTLEWGNAGWMVLEANQPRPTEELFPLGSGFTEGC</sequence>